<dbReference type="GO" id="GO:0004657">
    <property type="term" value="F:proline dehydrogenase activity"/>
    <property type="evidence" value="ECO:0007669"/>
    <property type="project" value="TreeGrafter"/>
</dbReference>
<keyword evidence="8" id="KW-1185">Reference proteome</keyword>
<organism evidence="7 8">
    <name type="scientific">Hypsizygus marmoreus</name>
    <name type="common">White beech mushroom</name>
    <name type="synonym">Agaricus marmoreus</name>
    <dbReference type="NCBI Taxonomy" id="39966"/>
    <lineage>
        <taxon>Eukaryota</taxon>
        <taxon>Fungi</taxon>
        <taxon>Dikarya</taxon>
        <taxon>Basidiomycota</taxon>
        <taxon>Agaricomycotina</taxon>
        <taxon>Agaricomycetes</taxon>
        <taxon>Agaricomycetidae</taxon>
        <taxon>Agaricales</taxon>
        <taxon>Tricholomatineae</taxon>
        <taxon>Lyophyllaceae</taxon>
        <taxon>Hypsizygus</taxon>
    </lineage>
</organism>
<evidence type="ECO:0000313" key="8">
    <source>
        <dbReference type="Proteomes" id="UP000076154"/>
    </source>
</evidence>
<accession>A0A369JY58</accession>
<dbReference type="FunCoup" id="A0A369JY58">
    <property type="interactions" value="134"/>
</dbReference>
<gene>
    <name evidence="7" type="primary">fap1</name>
    <name evidence="7" type="ORF">Hypma_007579</name>
</gene>
<comment type="caution">
    <text evidence="7">The sequence shown here is derived from an EMBL/GenBank/DDBJ whole genome shotgun (WGS) entry which is preliminary data.</text>
</comment>
<dbReference type="Proteomes" id="UP000076154">
    <property type="component" value="Unassembled WGS sequence"/>
</dbReference>
<evidence type="ECO:0000256" key="5">
    <source>
        <dbReference type="ARBA" id="ARBA00023002"/>
    </source>
</evidence>
<evidence type="ECO:0000259" key="6">
    <source>
        <dbReference type="Pfam" id="PF01266"/>
    </source>
</evidence>
<keyword evidence="3" id="KW-0285">Flavoprotein</keyword>
<evidence type="ECO:0000256" key="4">
    <source>
        <dbReference type="ARBA" id="ARBA00022827"/>
    </source>
</evidence>
<evidence type="ECO:0000313" key="7">
    <source>
        <dbReference type="EMBL" id="RDB25467.1"/>
    </source>
</evidence>
<dbReference type="AlphaFoldDB" id="A0A369JY58"/>
<dbReference type="STRING" id="39966.A0A369JY58"/>
<sequence>MSTLPNDRIIIIGAGCFGASTAYHLLKRGFTDVTILDRSPQLPAPDAASNDFNRIVRSSYADLFYTRLARDAIQAWKDGEWGDTYHESGVVVLGISDNQAYADEAYQNDLAEGVQLKPLSNAEAIRGVFSSHVPIAGFDKNSGYLNVDGGWANAGQGLSMMISKVTSLGGKILPGKKVINIARDNGSVRHVQCDDGTVYDASLVVIATGSWTPSNFPGLISRQKYGLATGQCVAMVQLTDEEAKIYKDIPVVLDFGTGFYIFPPTESGIVKMAIHSAGYTHTTDGVSTPRTITTDPERGLLIPKSNVQLLRKYLREVYPKLAEKPFSATRLCWYNDSPDGNWIIGGDPEDSSVVLATAGSGHAYKFLPIIGRLVADAIEGKLEPSVANKFAVERQYTSVDESRRDMVVAELDLNDLYNLE</sequence>
<feature type="domain" description="FAD dependent oxidoreductase" evidence="6">
    <location>
        <begin position="8"/>
        <end position="376"/>
    </location>
</feature>
<dbReference type="InParanoid" id="A0A369JY58"/>
<dbReference type="SUPFAM" id="SSF51905">
    <property type="entry name" value="FAD/NAD(P)-binding domain"/>
    <property type="match status" value="1"/>
</dbReference>
<dbReference type="GO" id="GO:0050031">
    <property type="term" value="F:L-pipecolate oxidase activity"/>
    <property type="evidence" value="ECO:0007669"/>
    <property type="project" value="TreeGrafter"/>
</dbReference>
<dbReference type="Gene3D" id="3.50.50.60">
    <property type="entry name" value="FAD/NAD(P)-binding domain"/>
    <property type="match status" value="1"/>
</dbReference>
<keyword evidence="5" id="KW-0560">Oxidoreductase</keyword>
<comment type="similarity">
    <text evidence="2">Belongs to the MSOX/MTOX family.</text>
</comment>
<evidence type="ECO:0000256" key="2">
    <source>
        <dbReference type="ARBA" id="ARBA00010989"/>
    </source>
</evidence>
<comment type="cofactor">
    <cofactor evidence="1">
        <name>FAD</name>
        <dbReference type="ChEBI" id="CHEBI:57692"/>
    </cofactor>
</comment>
<dbReference type="PANTHER" id="PTHR10961">
    <property type="entry name" value="PEROXISOMAL SARCOSINE OXIDASE"/>
    <property type="match status" value="1"/>
</dbReference>
<keyword evidence="4" id="KW-0274">FAD</keyword>
<reference evidence="7" key="1">
    <citation type="submission" date="2018-04" db="EMBL/GenBank/DDBJ databases">
        <title>Whole genome sequencing of Hypsizygus marmoreus.</title>
        <authorList>
            <person name="Choi I.-G."/>
            <person name="Min B."/>
            <person name="Kim J.-G."/>
            <person name="Kim S."/>
            <person name="Oh Y.-L."/>
            <person name="Kong W.-S."/>
            <person name="Park H."/>
            <person name="Jeong J."/>
            <person name="Song E.-S."/>
        </authorList>
    </citation>
    <scope>NUCLEOTIDE SEQUENCE [LARGE SCALE GENOMIC DNA]</scope>
    <source>
        <strain evidence="7">51987-8</strain>
    </source>
</reference>
<dbReference type="SUPFAM" id="SSF54373">
    <property type="entry name" value="FAD-linked reductases, C-terminal domain"/>
    <property type="match status" value="1"/>
</dbReference>
<dbReference type="PANTHER" id="PTHR10961:SF46">
    <property type="entry name" value="PEROXISOMAL SARCOSINE OXIDASE"/>
    <property type="match status" value="1"/>
</dbReference>
<dbReference type="OrthoDB" id="2219495at2759"/>
<dbReference type="EMBL" id="LUEZ02000041">
    <property type="protein sequence ID" value="RDB25467.1"/>
    <property type="molecule type" value="Genomic_DNA"/>
</dbReference>
<dbReference type="InterPro" id="IPR045170">
    <property type="entry name" value="MTOX"/>
</dbReference>
<dbReference type="Gene3D" id="3.30.9.10">
    <property type="entry name" value="D-Amino Acid Oxidase, subunit A, domain 2"/>
    <property type="match status" value="1"/>
</dbReference>
<protein>
    <submittedName>
        <fullName evidence="7">L-pipecolate oxidase</fullName>
    </submittedName>
</protein>
<name>A0A369JY58_HYPMA</name>
<dbReference type="InterPro" id="IPR006076">
    <property type="entry name" value="FAD-dep_OxRdtase"/>
</dbReference>
<dbReference type="GO" id="GO:0008115">
    <property type="term" value="F:sarcosine oxidase activity"/>
    <property type="evidence" value="ECO:0007669"/>
    <property type="project" value="TreeGrafter"/>
</dbReference>
<dbReference type="InterPro" id="IPR036188">
    <property type="entry name" value="FAD/NAD-bd_sf"/>
</dbReference>
<dbReference type="Pfam" id="PF01266">
    <property type="entry name" value="DAO"/>
    <property type="match status" value="1"/>
</dbReference>
<proteinExistence type="inferred from homology"/>
<evidence type="ECO:0000256" key="1">
    <source>
        <dbReference type="ARBA" id="ARBA00001974"/>
    </source>
</evidence>
<dbReference type="GO" id="GO:0050660">
    <property type="term" value="F:flavin adenine dinucleotide binding"/>
    <property type="evidence" value="ECO:0007669"/>
    <property type="project" value="InterPro"/>
</dbReference>
<evidence type="ECO:0000256" key="3">
    <source>
        <dbReference type="ARBA" id="ARBA00022630"/>
    </source>
</evidence>